<keyword evidence="3 8" id="KW-1133">Transmembrane helix</keyword>
<dbReference type="PROSITE" id="PS50262">
    <property type="entry name" value="G_PROTEIN_RECEP_F1_2"/>
    <property type="match status" value="1"/>
</dbReference>
<dbReference type="InterPro" id="IPR026234">
    <property type="entry name" value="MRGPCRFAMILY"/>
</dbReference>
<feature type="transmembrane region" description="Helical" evidence="8">
    <location>
        <begin position="43"/>
        <end position="76"/>
    </location>
</feature>
<evidence type="ECO:0000256" key="7">
    <source>
        <dbReference type="ARBA" id="ARBA00023224"/>
    </source>
</evidence>
<keyword evidence="5 8" id="KW-0472">Membrane</keyword>
<evidence type="ECO:0000256" key="2">
    <source>
        <dbReference type="ARBA" id="ARBA00022692"/>
    </source>
</evidence>
<sequence length="118" mass="12914">LTVPFGLKVFAGVCMGISLCGLVGNGVVVRFLGSHVKKSPFTVYILILAVADFSLLPLFVLLILAFLSLTAIWSYLHEFISFYMGFLLFVEFLSHAFDLGSLGLLTAISVERWCLSCS</sequence>
<feature type="domain" description="G-protein coupled receptors family 1 profile" evidence="9">
    <location>
        <begin position="24"/>
        <end position="118"/>
    </location>
</feature>
<keyword evidence="4" id="KW-0297">G-protein coupled receptor</keyword>
<feature type="transmembrane region" description="Helical" evidence="8">
    <location>
        <begin position="6"/>
        <end position="31"/>
    </location>
</feature>
<evidence type="ECO:0000256" key="3">
    <source>
        <dbReference type="ARBA" id="ARBA00022989"/>
    </source>
</evidence>
<dbReference type="Proteomes" id="UP000546235">
    <property type="component" value="Unassembled WGS sequence"/>
</dbReference>
<evidence type="ECO:0000256" key="5">
    <source>
        <dbReference type="ARBA" id="ARBA00023136"/>
    </source>
</evidence>
<feature type="transmembrane region" description="Helical" evidence="8">
    <location>
        <begin position="82"/>
        <end position="105"/>
    </location>
</feature>
<keyword evidence="11" id="KW-1185">Reference proteome</keyword>
<dbReference type="GO" id="GO:0005886">
    <property type="term" value="C:plasma membrane"/>
    <property type="evidence" value="ECO:0007669"/>
    <property type="project" value="TreeGrafter"/>
</dbReference>
<evidence type="ECO:0000313" key="10">
    <source>
        <dbReference type="EMBL" id="NWW98765.1"/>
    </source>
</evidence>
<organism evidence="10 11">
    <name type="scientific">Caloenas nicobarica</name>
    <name type="common">Nicobar pigeon</name>
    <dbReference type="NCBI Taxonomy" id="187106"/>
    <lineage>
        <taxon>Eukaryota</taxon>
        <taxon>Metazoa</taxon>
        <taxon>Chordata</taxon>
        <taxon>Craniata</taxon>
        <taxon>Vertebrata</taxon>
        <taxon>Euteleostomi</taxon>
        <taxon>Archelosauria</taxon>
        <taxon>Archosauria</taxon>
        <taxon>Dinosauria</taxon>
        <taxon>Saurischia</taxon>
        <taxon>Theropoda</taxon>
        <taxon>Coelurosauria</taxon>
        <taxon>Aves</taxon>
        <taxon>Neognathae</taxon>
        <taxon>Neoaves</taxon>
        <taxon>Columbimorphae</taxon>
        <taxon>Columbiformes</taxon>
        <taxon>Columbidae</taxon>
        <taxon>Caloenas</taxon>
    </lineage>
</organism>
<evidence type="ECO:0000256" key="4">
    <source>
        <dbReference type="ARBA" id="ARBA00023040"/>
    </source>
</evidence>
<feature type="non-terminal residue" evidence="10">
    <location>
        <position position="1"/>
    </location>
</feature>
<feature type="non-terminal residue" evidence="10">
    <location>
        <position position="118"/>
    </location>
</feature>
<dbReference type="PANTHER" id="PTHR11334:SF69">
    <property type="entry name" value="G-PROTEIN COUPLED RECEPTORS FAMILY 1 PROFILE DOMAIN-CONTAINING PROTEIN"/>
    <property type="match status" value="1"/>
</dbReference>
<dbReference type="SUPFAM" id="SSF81321">
    <property type="entry name" value="Family A G protein-coupled receptor-like"/>
    <property type="match status" value="1"/>
</dbReference>
<evidence type="ECO:0000256" key="8">
    <source>
        <dbReference type="SAM" id="Phobius"/>
    </source>
</evidence>
<evidence type="ECO:0000256" key="1">
    <source>
        <dbReference type="ARBA" id="ARBA00004141"/>
    </source>
</evidence>
<evidence type="ECO:0000256" key="6">
    <source>
        <dbReference type="ARBA" id="ARBA00023170"/>
    </source>
</evidence>
<evidence type="ECO:0000313" key="11">
    <source>
        <dbReference type="Proteomes" id="UP000546235"/>
    </source>
</evidence>
<dbReference type="PANTHER" id="PTHR11334">
    <property type="entry name" value="MAS-RELATED G-PROTEIN COUPLED RECEPTOR"/>
    <property type="match status" value="1"/>
</dbReference>
<keyword evidence="2 8" id="KW-0812">Transmembrane</keyword>
<dbReference type="InterPro" id="IPR017452">
    <property type="entry name" value="GPCR_Rhodpsn_7TM"/>
</dbReference>
<comment type="caution">
    <text evidence="10">The sequence shown here is derived from an EMBL/GenBank/DDBJ whole genome shotgun (WGS) entry which is preliminary data.</text>
</comment>
<comment type="subcellular location">
    <subcellularLocation>
        <location evidence="1">Membrane</location>
        <topology evidence="1">Multi-pass membrane protein</topology>
    </subcellularLocation>
</comment>
<dbReference type="EMBL" id="VZSB01000741">
    <property type="protein sequence ID" value="NWW98765.1"/>
    <property type="molecule type" value="Genomic_DNA"/>
</dbReference>
<keyword evidence="6" id="KW-0675">Receptor</keyword>
<evidence type="ECO:0000259" key="9">
    <source>
        <dbReference type="PROSITE" id="PS50262"/>
    </source>
</evidence>
<keyword evidence="7" id="KW-0807">Transducer</keyword>
<dbReference type="AlphaFoldDB" id="A0A7K6SMD1"/>
<proteinExistence type="predicted"/>
<reference evidence="10 11" key="1">
    <citation type="submission" date="2019-09" db="EMBL/GenBank/DDBJ databases">
        <title>Bird 10,000 Genomes (B10K) Project - Family phase.</title>
        <authorList>
            <person name="Zhang G."/>
        </authorList>
    </citation>
    <scope>NUCLEOTIDE SEQUENCE [LARGE SCALE GENOMIC DNA]</scope>
    <source>
        <strain evidence="10">OUT-0007</strain>
        <tissue evidence="10">Blood</tissue>
    </source>
</reference>
<dbReference type="Gene3D" id="1.20.1070.10">
    <property type="entry name" value="Rhodopsin 7-helix transmembrane proteins"/>
    <property type="match status" value="1"/>
</dbReference>
<name>A0A7K6SMD1_CALNI</name>
<protein>
    <submittedName>
        <fullName evidence="10">MRGRD protein</fullName>
    </submittedName>
</protein>
<gene>
    <name evidence="10" type="primary">Mrgprd</name>
    <name evidence="10" type="ORF">CALNIC_R15534</name>
</gene>
<dbReference type="GO" id="GO:0004930">
    <property type="term" value="F:G protein-coupled receptor activity"/>
    <property type="evidence" value="ECO:0007669"/>
    <property type="project" value="UniProtKB-KW"/>
</dbReference>
<accession>A0A7K6SMD1</accession>